<dbReference type="Pfam" id="PF01381">
    <property type="entry name" value="HTH_3"/>
    <property type="match status" value="1"/>
</dbReference>
<protein>
    <submittedName>
        <fullName evidence="3">Helix-turn-helix transcriptional regulator</fullName>
    </submittedName>
</protein>
<evidence type="ECO:0000256" key="1">
    <source>
        <dbReference type="ARBA" id="ARBA00023125"/>
    </source>
</evidence>
<comment type="caution">
    <text evidence="3">The sequence shown here is derived from an EMBL/GenBank/DDBJ whole genome shotgun (WGS) entry which is preliminary data.</text>
</comment>
<dbReference type="PROSITE" id="PS50943">
    <property type="entry name" value="HTH_CROC1"/>
    <property type="match status" value="1"/>
</dbReference>
<reference evidence="3" key="1">
    <citation type="submission" date="2020-08" db="EMBL/GenBank/DDBJ databases">
        <title>Genome public.</title>
        <authorList>
            <person name="Liu C."/>
            <person name="Sun Q."/>
        </authorList>
    </citation>
    <scope>NUCLEOTIDE SEQUENCE</scope>
    <source>
        <strain evidence="3">BX8</strain>
    </source>
</reference>
<keyword evidence="1" id="KW-0238">DNA-binding</keyword>
<feature type="domain" description="HTH cro/C1-type" evidence="2">
    <location>
        <begin position="1"/>
        <end position="55"/>
    </location>
</feature>
<organism evidence="3 4">
    <name type="scientific">Anaerofilum hominis</name>
    <dbReference type="NCBI Taxonomy" id="2763016"/>
    <lineage>
        <taxon>Bacteria</taxon>
        <taxon>Bacillati</taxon>
        <taxon>Bacillota</taxon>
        <taxon>Clostridia</taxon>
        <taxon>Eubacteriales</taxon>
        <taxon>Oscillospiraceae</taxon>
        <taxon>Anaerofilum</taxon>
    </lineage>
</organism>
<evidence type="ECO:0000313" key="3">
    <source>
        <dbReference type="EMBL" id="MBC5580919.1"/>
    </source>
</evidence>
<name>A0A923I878_9FIRM</name>
<sequence>MKKLRLEAKMTQVALQLAVGIDQSMISKYERGDRWPNYHELIVLAGFFNTSVDYLMGRTGERRPYPPAEK</sequence>
<dbReference type="Gene3D" id="1.10.260.40">
    <property type="entry name" value="lambda repressor-like DNA-binding domains"/>
    <property type="match status" value="1"/>
</dbReference>
<dbReference type="InterPro" id="IPR010982">
    <property type="entry name" value="Lambda_DNA-bd_dom_sf"/>
</dbReference>
<accession>A0A923I878</accession>
<keyword evidence="4" id="KW-1185">Reference proteome</keyword>
<dbReference type="SMART" id="SM00530">
    <property type="entry name" value="HTH_XRE"/>
    <property type="match status" value="1"/>
</dbReference>
<dbReference type="PANTHER" id="PTHR46558">
    <property type="entry name" value="TRACRIPTIONAL REGULATORY PROTEIN-RELATED-RELATED"/>
    <property type="match status" value="1"/>
</dbReference>
<gene>
    <name evidence="3" type="ORF">H8S23_05330</name>
</gene>
<dbReference type="RefSeq" id="WP_186887296.1">
    <property type="nucleotide sequence ID" value="NZ_JACONZ010000002.1"/>
</dbReference>
<dbReference type="CDD" id="cd00093">
    <property type="entry name" value="HTH_XRE"/>
    <property type="match status" value="1"/>
</dbReference>
<dbReference type="InterPro" id="IPR001387">
    <property type="entry name" value="Cro/C1-type_HTH"/>
</dbReference>
<evidence type="ECO:0000313" key="4">
    <source>
        <dbReference type="Proteomes" id="UP000659630"/>
    </source>
</evidence>
<dbReference type="Proteomes" id="UP000659630">
    <property type="component" value="Unassembled WGS sequence"/>
</dbReference>
<dbReference type="PANTHER" id="PTHR46558:SF11">
    <property type="entry name" value="HTH-TYPE TRANSCRIPTIONAL REGULATOR XRE"/>
    <property type="match status" value="1"/>
</dbReference>
<dbReference type="EMBL" id="JACONZ010000002">
    <property type="protein sequence ID" value="MBC5580919.1"/>
    <property type="molecule type" value="Genomic_DNA"/>
</dbReference>
<proteinExistence type="predicted"/>
<dbReference type="AlphaFoldDB" id="A0A923I878"/>
<dbReference type="GO" id="GO:0003677">
    <property type="term" value="F:DNA binding"/>
    <property type="evidence" value="ECO:0007669"/>
    <property type="project" value="UniProtKB-KW"/>
</dbReference>
<evidence type="ECO:0000259" key="2">
    <source>
        <dbReference type="PROSITE" id="PS50943"/>
    </source>
</evidence>
<dbReference type="SUPFAM" id="SSF47413">
    <property type="entry name" value="lambda repressor-like DNA-binding domains"/>
    <property type="match status" value="1"/>
</dbReference>